<evidence type="ECO:0000313" key="3">
    <source>
        <dbReference type="EMBL" id="MCK8780682.1"/>
    </source>
</evidence>
<dbReference type="InterPro" id="IPR037027">
    <property type="entry name" value="YqgF/RNaseH-like_dom_sf"/>
</dbReference>
<organism evidence="3 4">
    <name type="scientific">Neorhizobium turbinariae</name>
    <dbReference type="NCBI Taxonomy" id="2937795"/>
    <lineage>
        <taxon>Bacteria</taxon>
        <taxon>Pseudomonadati</taxon>
        <taxon>Pseudomonadota</taxon>
        <taxon>Alphaproteobacteria</taxon>
        <taxon>Hyphomicrobiales</taxon>
        <taxon>Rhizobiaceae</taxon>
        <taxon>Rhizobium/Agrobacterium group</taxon>
        <taxon>Neorhizobium</taxon>
    </lineage>
</organism>
<dbReference type="Pfam" id="PF12836">
    <property type="entry name" value="HHH_3"/>
    <property type="match status" value="1"/>
</dbReference>
<dbReference type="SMART" id="SM00732">
    <property type="entry name" value="YqgFc"/>
    <property type="match status" value="1"/>
</dbReference>
<dbReference type="PANTHER" id="PTHR10724:SF10">
    <property type="entry name" value="S1 RNA-BINDING DOMAIN-CONTAINING PROTEIN 1"/>
    <property type="match status" value="1"/>
</dbReference>
<accession>A0ABT0IS38</accession>
<feature type="region of interest" description="Disordered" evidence="1">
    <location>
        <begin position="718"/>
        <end position="738"/>
    </location>
</feature>
<dbReference type="Gene3D" id="1.10.150.310">
    <property type="entry name" value="Tex RuvX-like domain-like"/>
    <property type="match status" value="1"/>
</dbReference>
<dbReference type="Pfam" id="PF16921">
    <property type="entry name" value="Tex_YqgF"/>
    <property type="match status" value="1"/>
</dbReference>
<dbReference type="Gene3D" id="3.30.420.140">
    <property type="entry name" value="YqgF/RNase H-like domain"/>
    <property type="match status" value="1"/>
</dbReference>
<reference evidence="3 4" key="1">
    <citation type="submission" date="2022-04" db="EMBL/GenBank/DDBJ databases">
        <title>Rhizobium coralii sp. nov., isolated from coral Turbinaria peltata.</title>
        <authorList>
            <person name="Sun H."/>
        </authorList>
    </citation>
    <scope>NUCLEOTIDE SEQUENCE [LARGE SCALE GENOMIC DNA]</scope>
    <source>
        <strain evidence="3 4">NTR19</strain>
    </source>
</reference>
<dbReference type="InterPro" id="IPR012340">
    <property type="entry name" value="NA-bd_OB-fold"/>
</dbReference>
<dbReference type="SMART" id="SM00316">
    <property type="entry name" value="S1"/>
    <property type="match status" value="1"/>
</dbReference>
<dbReference type="InterPro" id="IPR003029">
    <property type="entry name" value="S1_domain"/>
</dbReference>
<dbReference type="InterPro" id="IPR023319">
    <property type="entry name" value="Tex-like_HTH_dom_sf"/>
</dbReference>
<dbReference type="Pfam" id="PF17674">
    <property type="entry name" value="HHH_9"/>
    <property type="match status" value="1"/>
</dbReference>
<dbReference type="Pfam" id="PF22706">
    <property type="entry name" value="Tex_central_region"/>
    <property type="match status" value="1"/>
</dbReference>
<dbReference type="InterPro" id="IPR018974">
    <property type="entry name" value="Tex-like_N"/>
</dbReference>
<dbReference type="RefSeq" id="WP_248683261.1">
    <property type="nucleotide sequence ID" value="NZ_JALPRY010000012.1"/>
</dbReference>
<dbReference type="SUPFAM" id="SSF158832">
    <property type="entry name" value="Tex N-terminal region-like"/>
    <property type="match status" value="1"/>
</dbReference>
<dbReference type="Gene3D" id="1.10.10.650">
    <property type="entry name" value="RuvA domain 2-like"/>
    <property type="match status" value="1"/>
</dbReference>
<proteinExistence type="predicted"/>
<comment type="caution">
    <text evidence="3">The sequence shown here is derived from an EMBL/GenBank/DDBJ whole genome shotgun (WGS) entry which is preliminary data.</text>
</comment>
<dbReference type="InterPro" id="IPR032639">
    <property type="entry name" value="Tex_YqgF"/>
</dbReference>
<dbReference type="EMBL" id="JALPRY010000012">
    <property type="protein sequence ID" value="MCK8780682.1"/>
    <property type="molecule type" value="Genomic_DNA"/>
</dbReference>
<dbReference type="Gene3D" id="2.40.50.140">
    <property type="entry name" value="Nucleic acid-binding proteins"/>
    <property type="match status" value="1"/>
</dbReference>
<dbReference type="PANTHER" id="PTHR10724">
    <property type="entry name" value="30S RIBOSOMAL PROTEIN S1"/>
    <property type="match status" value="1"/>
</dbReference>
<dbReference type="Proteomes" id="UP001202827">
    <property type="component" value="Unassembled WGS sequence"/>
</dbReference>
<dbReference type="SUPFAM" id="SSF50249">
    <property type="entry name" value="Nucleic acid-binding proteins"/>
    <property type="match status" value="1"/>
</dbReference>
<dbReference type="InterPro" id="IPR010994">
    <property type="entry name" value="RuvA_2-like"/>
</dbReference>
<dbReference type="InterPro" id="IPR041692">
    <property type="entry name" value="HHH_9"/>
</dbReference>
<dbReference type="CDD" id="cd05685">
    <property type="entry name" value="S1_Tex"/>
    <property type="match status" value="1"/>
</dbReference>
<dbReference type="InterPro" id="IPR006641">
    <property type="entry name" value="YqgF/RNaseH-like_dom"/>
</dbReference>
<dbReference type="InterPro" id="IPR055179">
    <property type="entry name" value="Tex-like_central_region"/>
</dbReference>
<dbReference type="PROSITE" id="PS50126">
    <property type="entry name" value="S1"/>
    <property type="match status" value="1"/>
</dbReference>
<dbReference type="SUPFAM" id="SSF53098">
    <property type="entry name" value="Ribonuclease H-like"/>
    <property type="match status" value="1"/>
</dbReference>
<dbReference type="InterPro" id="IPR050437">
    <property type="entry name" value="Ribos_protein_bS1-like"/>
</dbReference>
<evidence type="ECO:0000256" key="1">
    <source>
        <dbReference type="SAM" id="MobiDB-lite"/>
    </source>
</evidence>
<dbReference type="InterPro" id="IPR023323">
    <property type="entry name" value="Tex-like_dom_sf"/>
</dbReference>
<feature type="domain" description="S1 motif" evidence="2">
    <location>
        <begin position="650"/>
        <end position="719"/>
    </location>
</feature>
<evidence type="ECO:0000259" key="2">
    <source>
        <dbReference type="PROSITE" id="PS50126"/>
    </source>
</evidence>
<evidence type="ECO:0000313" key="4">
    <source>
        <dbReference type="Proteomes" id="UP001202827"/>
    </source>
</evidence>
<gene>
    <name evidence="3" type="ORF">M0654_11875</name>
</gene>
<keyword evidence="4" id="KW-1185">Reference proteome</keyword>
<protein>
    <submittedName>
        <fullName evidence="3">RNA-binding transcriptional accessory protein</fullName>
    </submittedName>
</protein>
<dbReference type="InterPro" id="IPR012337">
    <property type="entry name" value="RNaseH-like_sf"/>
</dbReference>
<name>A0ABT0IS38_9HYPH</name>
<dbReference type="Pfam" id="PF09371">
    <property type="entry name" value="Tex_N"/>
    <property type="match status" value="1"/>
</dbReference>
<dbReference type="SUPFAM" id="SSF47781">
    <property type="entry name" value="RuvA domain 2-like"/>
    <property type="match status" value="2"/>
</dbReference>
<dbReference type="Gene3D" id="1.10.3500.10">
    <property type="entry name" value="Tex N-terminal region-like"/>
    <property type="match status" value="1"/>
</dbReference>
<dbReference type="Pfam" id="PF00575">
    <property type="entry name" value="S1"/>
    <property type="match status" value="1"/>
</dbReference>
<dbReference type="InterPro" id="IPR044146">
    <property type="entry name" value="S1_Tex"/>
</dbReference>
<sequence length="764" mass="82659">MAADNRFLATAIAAEINARPEQAAAAIGLIDEGATVPFIARYRKEVTGGLDDTQLRTLSERLVYLRELEARRASIVDSINSQGKMTDELAAKIGKATTKAELEDLYLPYKPKRRTRAEIARERGLGPLAEALWTDRTADPALLAAPYVTGDVADVKAALEGARDIVAETISENADLLGKLRQHMRNGAMLRAKVVDGKQEQGAKFADYFDHSERWATAPGHRALAMLRGWNEEVLTLTIEVDADDPSPVKPAQRIIAAAFDIRDRGAADRWLMDVAGWTWRVKLSVSLSLDLMRELRERAEEEAIHVFARNLKDLLLAAPAGSRPTMGLDPGIRTGVKVAVVDATGKLLETTTVYPFPPKNDVRGTQAELAALIRKHNVELIAIGNGTGSRETEKLVADMLAALPGQKPTKVIVSEAGASVYSASETAAAEFPQLDVSLRGAVSIARRLQDPLAELVKIEPKSIGVGQYQHDVDQGKLSRSLNAVVEDAVNAVGVDVNMASAPLLARVSGLSRSIAEAIVAHRDQNGAFSSRRDLLKVARLGNRTFEQAAGFLRIPNGKEPLDASAVHPEAYDVAKKIVAACGRDLRSLMGDSATLKALDPRRFIDERFGLPTVKDIIAELEKPGRDPRPSFKTATFAEGVNEIQDLKPGMMLEGTVTNVAAFGAFVDIGVHQDGLVHVSQLADRFIKDPHEVVKAGDVVKVRVVEVDVKRKRIGLTMRKDGGEAPPPRMGDRGAPANKKFMKTEKPASQGAFGAALAEALKRR</sequence>